<dbReference type="GO" id="GO:0004843">
    <property type="term" value="F:cysteine-type deubiquitinase activity"/>
    <property type="evidence" value="ECO:0007669"/>
    <property type="project" value="UniProtKB-UniRule"/>
</dbReference>
<keyword evidence="3 7" id="KW-0645">Protease</keyword>
<evidence type="ECO:0000313" key="12">
    <source>
        <dbReference type="Proteomes" id="UP000887568"/>
    </source>
</evidence>
<feature type="site" description="Interacts with free ubiquitin" evidence="9">
    <location>
        <position position="260"/>
    </location>
</feature>
<dbReference type="Proteomes" id="UP000887568">
    <property type="component" value="Unplaced"/>
</dbReference>
<dbReference type="AlphaFoldDB" id="A0A914BHH5"/>
<feature type="active site" evidence="8">
    <location>
        <position position="87"/>
    </location>
</feature>
<dbReference type="FunFam" id="1.20.1300.20:FF:000001">
    <property type="entry name" value="Ubiquitin thioesterase OTUB1"/>
    <property type="match status" value="1"/>
</dbReference>
<dbReference type="CDD" id="cd22763">
    <property type="entry name" value="OTUB1"/>
    <property type="match status" value="1"/>
</dbReference>
<evidence type="ECO:0000259" key="10">
    <source>
        <dbReference type="PROSITE" id="PS50802"/>
    </source>
</evidence>
<name>A0A914BHH5_PATMI</name>
<dbReference type="InterPro" id="IPR042468">
    <property type="entry name" value="Peptidase_C65_otubain_sub1"/>
</dbReference>
<dbReference type="CTD" id="55611"/>
<accession>A0A914BHH5</accession>
<feature type="domain" description="OTU" evidence="10">
    <location>
        <begin position="79"/>
        <end position="271"/>
    </location>
</feature>
<dbReference type="PROSITE" id="PS50802">
    <property type="entry name" value="OTU"/>
    <property type="match status" value="1"/>
</dbReference>
<protein>
    <recommendedName>
        <fullName evidence="7">Ubiquitin thioesterase</fullName>
        <ecNumber evidence="7">3.4.19.12</ecNumber>
    </recommendedName>
</protein>
<proteinExistence type="inferred from homology"/>
<evidence type="ECO:0000256" key="4">
    <source>
        <dbReference type="ARBA" id="ARBA00022786"/>
    </source>
</evidence>
<keyword evidence="4 7" id="KW-0833">Ubl conjugation pathway</keyword>
<dbReference type="GO" id="GO:0071108">
    <property type="term" value="P:protein K48-linked deubiquitination"/>
    <property type="evidence" value="ECO:0007669"/>
    <property type="project" value="TreeGrafter"/>
</dbReference>
<dbReference type="InterPro" id="IPR016615">
    <property type="entry name" value="Otubain"/>
</dbReference>
<evidence type="ECO:0000256" key="6">
    <source>
        <dbReference type="ARBA" id="ARBA00022807"/>
    </source>
</evidence>
<dbReference type="GO" id="GO:0006508">
    <property type="term" value="P:proteolysis"/>
    <property type="evidence" value="ECO:0007669"/>
    <property type="project" value="UniProtKB-KW"/>
</dbReference>
<feature type="site" description="Interacts with free ubiquitin" evidence="9">
    <location>
        <position position="220"/>
    </location>
</feature>
<dbReference type="PANTHER" id="PTHR12931">
    <property type="entry name" value="UBIQUITIN THIOLESTERASE PROTEIN OTUB"/>
    <property type="match status" value="1"/>
</dbReference>
<comment type="catalytic activity">
    <reaction evidence="1 7">
        <text>Thiol-dependent hydrolysis of ester, thioester, amide, peptide and isopeptide bonds formed by the C-terminal Gly of ubiquitin (a 76-residue protein attached to proteins as an intracellular targeting signal).</text>
        <dbReference type="EC" id="3.4.19.12"/>
    </reaction>
</comment>
<dbReference type="Gene3D" id="3.30.200.60">
    <property type="entry name" value="Peptidase C65 Otubain, subdomain 1"/>
    <property type="match status" value="1"/>
</dbReference>
<dbReference type="GO" id="GO:0043130">
    <property type="term" value="F:ubiquitin binding"/>
    <property type="evidence" value="ECO:0007669"/>
    <property type="project" value="UniProtKB-UniRule"/>
</dbReference>
<dbReference type="RefSeq" id="XP_038075326.1">
    <property type="nucleotide sequence ID" value="XM_038219398.1"/>
</dbReference>
<feature type="site" description="Interacts with free ubiquitin" evidence="9">
    <location>
        <position position="234"/>
    </location>
</feature>
<dbReference type="PIRSF" id="PIRSF013503">
    <property type="entry name" value="Ubiquitin_thioesterase_Otubain"/>
    <property type="match status" value="1"/>
</dbReference>
<keyword evidence="5 7" id="KW-0378">Hydrolase</keyword>
<evidence type="ECO:0000256" key="2">
    <source>
        <dbReference type="ARBA" id="ARBA00006579"/>
    </source>
</evidence>
<dbReference type="PANTHER" id="PTHR12931:SF15">
    <property type="entry name" value="UBIQUITIN THIOESTERASE OTUBAIN-LIKE"/>
    <property type="match status" value="1"/>
</dbReference>
<evidence type="ECO:0000256" key="3">
    <source>
        <dbReference type="ARBA" id="ARBA00022670"/>
    </source>
</evidence>
<evidence type="ECO:0000256" key="1">
    <source>
        <dbReference type="ARBA" id="ARBA00000707"/>
    </source>
</evidence>
<feature type="site" description="Interacts with free ubiquitin" evidence="9">
    <location>
        <position position="265"/>
    </location>
</feature>
<evidence type="ECO:0000256" key="9">
    <source>
        <dbReference type="PIRSR" id="PIRSR013503-2"/>
    </source>
</evidence>
<evidence type="ECO:0000256" key="8">
    <source>
        <dbReference type="PIRSR" id="PIRSR013503-1"/>
    </source>
</evidence>
<dbReference type="SUPFAM" id="SSF54001">
    <property type="entry name" value="Cysteine proteinases"/>
    <property type="match status" value="1"/>
</dbReference>
<sequence length="274" mass="31356">MEENQIQSDALGGTDQEIEELTGMARDEAIIAQQERIQNEIKENNPLVSQTYPINVLCEEYLDDPVYKAKIDDLSMQYSHIRKTRGDGNCFFRAFGFAYLERLLTDKKELSRFKAAAEISKDQLVSLGFPSFTITDFHETFMEVIQQVEKQPVLDELVDTFRDQGISDYIVVYLRLLTSGQLQKEAEFYKNFIEGERTVKEFCRREVEPMARESDHIHIIALTSALGVGVRVVYLDRGDGGKVIPHDFPEGCSPQVILLYRPGHYDVLYPLKGS</sequence>
<evidence type="ECO:0000313" key="11">
    <source>
        <dbReference type="EnsemblMetazoa" id="XP_038075326.1"/>
    </source>
</evidence>
<organism evidence="11 12">
    <name type="scientific">Patiria miniata</name>
    <name type="common">Bat star</name>
    <name type="synonym">Asterina miniata</name>
    <dbReference type="NCBI Taxonomy" id="46514"/>
    <lineage>
        <taxon>Eukaryota</taxon>
        <taxon>Metazoa</taxon>
        <taxon>Echinodermata</taxon>
        <taxon>Eleutherozoa</taxon>
        <taxon>Asterozoa</taxon>
        <taxon>Asteroidea</taxon>
        <taxon>Valvatacea</taxon>
        <taxon>Valvatida</taxon>
        <taxon>Asterinidae</taxon>
        <taxon>Patiria</taxon>
    </lineage>
</organism>
<dbReference type="InterPro" id="IPR003323">
    <property type="entry name" value="OTU_dom"/>
</dbReference>
<dbReference type="GeneID" id="119743057"/>
<keyword evidence="6 7" id="KW-0788">Thiol protease</keyword>
<evidence type="ECO:0000256" key="7">
    <source>
        <dbReference type="PIRNR" id="PIRNR013503"/>
    </source>
</evidence>
<feature type="site" description="Interacts with free ubiquitin" evidence="9">
    <location>
        <position position="236"/>
    </location>
</feature>
<dbReference type="EC" id="3.4.19.12" evidence="7"/>
<dbReference type="InterPro" id="IPR038765">
    <property type="entry name" value="Papain-like_cys_pep_sf"/>
</dbReference>
<feature type="active site" description="Nucleophile" evidence="8">
    <location>
        <position position="90"/>
    </location>
</feature>
<dbReference type="Gene3D" id="1.20.1300.20">
    <property type="entry name" value="Peptidase C65 Otubain, subdomain 2"/>
    <property type="match status" value="1"/>
</dbReference>
<comment type="similarity">
    <text evidence="2 7">Belongs to the peptidase C65 family.</text>
</comment>
<feature type="active site" evidence="8">
    <location>
        <position position="264"/>
    </location>
</feature>
<reference evidence="11" key="1">
    <citation type="submission" date="2022-11" db="UniProtKB">
        <authorList>
            <consortium name="EnsemblMetazoa"/>
        </authorList>
    </citation>
    <scope>IDENTIFICATION</scope>
</reference>
<dbReference type="GO" id="GO:0005634">
    <property type="term" value="C:nucleus"/>
    <property type="evidence" value="ECO:0007669"/>
    <property type="project" value="TreeGrafter"/>
</dbReference>
<keyword evidence="12" id="KW-1185">Reference proteome</keyword>
<dbReference type="InterPro" id="IPR019400">
    <property type="entry name" value="Peptidase_C65_otubain"/>
</dbReference>
<dbReference type="InterPro" id="IPR042467">
    <property type="entry name" value="Peptidase_C65_otubain_sub2"/>
</dbReference>
<dbReference type="Pfam" id="PF10275">
    <property type="entry name" value="Peptidase_C65"/>
    <property type="match status" value="1"/>
</dbReference>
<evidence type="ECO:0000256" key="5">
    <source>
        <dbReference type="ARBA" id="ARBA00022801"/>
    </source>
</evidence>
<dbReference type="OMA" id="ADHVQIT"/>
<dbReference type="EnsemblMetazoa" id="XM_038219398.1">
    <property type="protein sequence ID" value="XP_038075326.1"/>
    <property type="gene ID" value="LOC119743057"/>
</dbReference>
<dbReference type="OrthoDB" id="18915at2759"/>